<dbReference type="STRING" id="914234.M2QUR1"/>
<sequence>MQALQNVRTFEVALRRLDSILEGKTHVLGLSTLDSLYLTVLENAYTQSDMEEVSVSHRVQAVLASIVVLQDRVSLDVLTHLLDLSAEDAFETLRELQSVIFFDELDLHAGKIRPLHLTFREFLSDKARCKNNDFYIDTHFYHGRLAVTCLELINSAMHTNMCNLSHPTVFKDDLPDLQSLIHDNIAPHVQYACKYWAIHLSNANVTERLSGALRVFCENKLLVWLEAMSLMSGLDTAVQAFTSSRTWCQGHPLNETLQESSNLLFDGYRLLLEFFEPINQNPEQIYVSALPLAPMCRLVERYACGQRQSGTHCLKLFNTRRPQWDACLRVLEGHHGDVRQVKFSHDGQYIVSVDSSDT</sequence>
<dbReference type="Gene3D" id="2.130.10.10">
    <property type="entry name" value="YVTN repeat-like/Quinoprotein amine dehydrogenase"/>
    <property type="match status" value="1"/>
</dbReference>
<dbReference type="AlphaFoldDB" id="M2QUR1"/>
<accession>M2QUR1</accession>
<dbReference type="Proteomes" id="UP000016930">
    <property type="component" value="Unassembled WGS sequence"/>
</dbReference>
<proteinExistence type="predicted"/>
<dbReference type="InterPro" id="IPR015943">
    <property type="entry name" value="WD40/YVTN_repeat-like_dom_sf"/>
</dbReference>
<evidence type="ECO:0000313" key="1">
    <source>
        <dbReference type="EMBL" id="EMD35810.1"/>
    </source>
</evidence>
<keyword evidence="2" id="KW-1185">Reference proteome</keyword>
<dbReference type="InterPro" id="IPR036322">
    <property type="entry name" value="WD40_repeat_dom_sf"/>
</dbReference>
<reference evidence="1 2" key="1">
    <citation type="journal article" date="2012" name="Proc. Natl. Acad. Sci. U.S.A.">
        <title>Comparative genomics of Ceriporiopsis subvermispora and Phanerochaete chrysosporium provide insight into selective ligninolysis.</title>
        <authorList>
            <person name="Fernandez-Fueyo E."/>
            <person name="Ruiz-Duenas F.J."/>
            <person name="Ferreira P."/>
            <person name="Floudas D."/>
            <person name="Hibbett D.S."/>
            <person name="Canessa P."/>
            <person name="Larrondo L.F."/>
            <person name="James T.Y."/>
            <person name="Seelenfreund D."/>
            <person name="Lobos S."/>
            <person name="Polanco R."/>
            <person name="Tello M."/>
            <person name="Honda Y."/>
            <person name="Watanabe T."/>
            <person name="Watanabe T."/>
            <person name="Ryu J.S."/>
            <person name="Kubicek C.P."/>
            <person name="Schmoll M."/>
            <person name="Gaskell J."/>
            <person name="Hammel K.E."/>
            <person name="St John F.J."/>
            <person name="Vanden Wymelenberg A."/>
            <person name="Sabat G."/>
            <person name="Splinter BonDurant S."/>
            <person name="Syed K."/>
            <person name="Yadav J.S."/>
            <person name="Doddapaneni H."/>
            <person name="Subramanian V."/>
            <person name="Lavin J.L."/>
            <person name="Oguiza J.A."/>
            <person name="Perez G."/>
            <person name="Pisabarro A.G."/>
            <person name="Ramirez L."/>
            <person name="Santoyo F."/>
            <person name="Master E."/>
            <person name="Coutinho P.M."/>
            <person name="Henrissat B."/>
            <person name="Lombard V."/>
            <person name="Magnuson J.K."/>
            <person name="Kuees U."/>
            <person name="Hori C."/>
            <person name="Igarashi K."/>
            <person name="Samejima M."/>
            <person name="Held B.W."/>
            <person name="Barry K.W."/>
            <person name="LaButti K.M."/>
            <person name="Lapidus A."/>
            <person name="Lindquist E.A."/>
            <person name="Lucas S.M."/>
            <person name="Riley R."/>
            <person name="Salamov A.A."/>
            <person name="Hoffmeister D."/>
            <person name="Schwenk D."/>
            <person name="Hadar Y."/>
            <person name="Yarden O."/>
            <person name="de Vries R.P."/>
            <person name="Wiebenga A."/>
            <person name="Stenlid J."/>
            <person name="Eastwood D."/>
            <person name="Grigoriev I.V."/>
            <person name="Berka R.M."/>
            <person name="Blanchette R.A."/>
            <person name="Kersten P."/>
            <person name="Martinez A.T."/>
            <person name="Vicuna R."/>
            <person name="Cullen D."/>
        </authorList>
    </citation>
    <scope>NUCLEOTIDE SEQUENCE [LARGE SCALE GENOMIC DNA]</scope>
    <source>
        <strain evidence="1 2">B</strain>
    </source>
</reference>
<name>M2QUR1_CERS8</name>
<gene>
    <name evidence="1" type="ORF">CERSUDRAFT_106510</name>
</gene>
<dbReference type="HOGENOM" id="CLU_775134_0_0_1"/>
<dbReference type="OrthoDB" id="2804352at2759"/>
<protein>
    <submittedName>
        <fullName evidence="1">Uncharacterized protein</fullName>
    </submittedName>
</protein>
<evidence type="ECO:0000313" key="2">
    <source>
        <dbReference type="Proteomes" id="UP000016930"/>
    </source>
</evidence>
<dbReference type="SUPFAM" id="SSF50978">
    <property type="entry name" value="WD40 repeat-like"/>
    <property type="match status" value="1"/>
</dbReference>
<feature type="non-terminal residue" evidence="1">
    <location>
        <position position="358"/>
    </location>
</feature>
<organism evidence="1 2">
    <name type="scientific">Ceriporiopsis subvermispora (strain B)</name>
    <name type="common">White-rot fungus</name>
    <name type="synonym">Gelatoporia subvermispora</name>
    <dbReference type="NCBI Taxonomy" id="914234"/>
    <lineage>
        <taxon>Eukaryota</taxon>
        <taxon>Fungi</taxon>
        <taxon>Dikarya</taxon>
        <taxon>Basidiomycota</taxon>
        <taxon>Agaricomycotina</taxon>
        <taxon>Agaricomycetes</taxon>
        <taxon>Polyporales</taxon>
        <taxon>Gelatoporiaceae</taxon>
        <taxon>Gelatoporia</taxon>
    </lineage>
</organism>
<dbReference type="EMBL" id="KB445799">
    <property type="protein sequence ID" value="EMD35810.1"/>
    <property type="molecule type" value="Genomic_DNA"/>
</dbReference>